<dbReference type="GO" id="GO:0016757">
    <property type="term" value="F:glycosyltransferase activity"/>
    <property type="evidence" value="ECO:0007669"/>
    <property type="project" value="UniProtKB-KW"/>
</dbReference>
<comment type="pathway">
    <text evidence="1">Cell wall biogenesis; cell wall polysaccharide biosynthesis.</text>
</comment>
<dbReference type="SUPFAM" id="SSF53448">
    <property type="entry name" value="Nucleotide-diphospho-sugar transferases"/>
    <property type="match status" value="1"/>
</dbReference>
<evidence type="ECO:0000256" key="2">
    <source>
        <dbReference type="ARBA" id="ARBA00006739"/>
    </source>
</evidence>
<evidence type="ECO:0000256" key="1">
    <source>
        <dbReference type="ARBA" id="ARBA00004776"/>
    </source>
</evidence>
<organism evidence="6 7">
    <name type="scientific">Cohnella xylanilytica</name>
    <dbReference type="NCBI Taxonomy" id="557555"/>
    <lineage>
        <taxon>Bacteria</taxon>
        <taxon>Bacillati</taxon>
        <taxon>Bacillota</taxon>
        <taxon>Bacilli</taxon>
        <taxon>Bacillales</taxon>
        <taxon>Paenibacillaceae</taxon>
        <taxon>Cohnella</taxon>
    </lineage>
</organism>
<proteinExistence type="inferred from homology"/>
<evidence type="ECO:0000256" key="3">
    <source>
        <dbReference type="ARBA" id="ARBA00022676"/>
    </source>
</evidence>
<evidence type="ECO:0000259" key="5">
    <source>
        <dbReference type="Pfam" id="PF00535"/>
    </source>
</evidence>
<dbReference type="PANTHER" id="PTHR43179">
    <property type="entry name" value="RHAMNOSYLTRANSFERASE WBBL"/>
    <property type="match status" value="1"/>
</dbReference>
<feature type="domain" description="Glycosyltransferase 2-like" evidence="5">
    <location>
        <begin position="8"/>
        <end position="148"/>
    </location>
</feature>
<evidence type="ECO:0000313" key="7">
    <source>
        <dbReference type="Proteomes" id="UP000553776"/>
    </source>
</evidence>
<dbReference type="EMBL" id="JACJVR010000069">
    <property type="protein sequence ID" value="MBB6693247.1"/>
    <property type="molecule type" value="Genomic_DNA"/>
</dbReference>
<protein>
    <submittedName>
        <fullName evidence="6">Glycosyltransferase</fullName>
    </submittedName>
</protein>
<dbReference type="InterPro" id="IPR029044">
    <property type="entry name" value="Nucleotide-diphossugar_trans"/>
</dbReference>
<comment type="similarity">
    <text evidence="2">Belongs to the glycosyltransferase 2 family.</text>
</comment>
<accession>A0A841TXF2</accession>
<dbReference type="PANTHER" id="PTHR43179:SF12">
    <property type="entry name" value="GALACTOFURANOSYLTRANSFERASE GLFT2"/>
    <property type="match status" value="1"/>
</dbReference>
<keyword evidence="4 6" id="KW-0808">Transferase</keyword>
<comment type="caution">
    <text evidence="6">The sequence shown here is derived from an EMBL/GenBank/DDBJ whole genome shotgun (WGS) entry which is preliminary data.</text>
</comment>
<dbReference type="Pfam" id="PF00535">
    <property type="entry name" value="Glycos_transf_2"/>
    <property type="match status" value="1"/>
</dbReference>
<evidence type="ECO:0000313" key="6">
    <source>
        <dbReference type="EMBL" id="MBB6693247.1"/>
    </source>
</evidence>
<keyword evidence="7" id="KW-1185">Reference proteome</keyword>
<dbReference type="RefSeq" id="WP_185137231.1">
    <property type="nucleotide sequence ID" value="NZ_JACJVR010000069.1"/>
</dbReference>
<keyword evidence="3" id="KW-0328">Glycosyltransferase</keyword>
<dbReference type="Proteomes" id="UP000553776">
    <property type="component" value="Unassembled WGS sequence"/>
</dbReference>
<dbReference type="InterPro" id="IPR001173">
    <property type="entry name" value="Glyco_trans_2-like"/>
</dbReference>
<evidence type="ECO:0000256" key="4">
    <source>
        <dbReference type="ARBA" id="ARBA00022679"/>
    </source>
</evidence>
<sequence>MSKSVAAVVVTYNRKNLLSQALQSLLDQTVPLAKIIIVDNASNDGTFEHIKQLGLIDHEAIEYFKLETNTGGAGGFRFGLKQAYDLGHEWVWLMDDDVLADQNCLEKLLEITEITQGKYKIIQANRVDMDSNEPFKYTTQFNFKNPFKLETVKEINPNQISADYHPIVSFPFEGPMIHREVITNIGEVDDTYFIICDDADYAIRANRKGFKAVVARNAILRRFSLHNNKKQIFDWKDYYMVRNRIELDRRYGGNYIFVSRTFVQFMKLNIRLLKRINRLRFREYILLLKAFKDGLTNIRGKTVSP</sequence>
<name>A0A841TXF2_9BACL</name>
<dbReference type="Gene3D" id="3.90.550.10">
    <property type="entry name" value="Spore Coat Polysaccharide Biosynthesis Protein SpsA, Chain A"/>
    <property type="match status" value="1"/>
</dbReference>
<reference evidence="6 7" key="1">
    <citation type="submission" date="2020-08" db="EMBL/GenBank/DDBJ databases">
        <title>Cohnella phylogeny.</title>
        <authorList>
            <person name="Dunlap C."/>
        </authorList>
    </citation>
    <scope>NUCLEOTIDE SEQUENCE [LARGE SCALE GENOMIC DNA]</scope>
    <source>
        <strain evidence="6 7">DSM 25239</strain>
    </source>
</reference>
<gene>
    <name evidence="6" type="ORF">H7B90_17730</name>
</gene>
<dbReference type="AlphaFoldDB" id="A0A841TXF2"/>